<comment type="caution">
    <text evidence="1">The sequence shown here is derived from an EMBL/GenBank/DDBJ whole genome shotgun (WGS) entry which is preliminary data.</text>
</comment>
<accession>A0A415PAU9</accession>
<sequence length="155" mass="17929">MGKSVDRKQVDEIKNDTISKDFWRNNEHFADLFNAVLFGGEQVVKSDNLEEMDTDVSGVIMADDYKLSLGRFRDVVKKNFDGIELVVLGLELQEHIHYGMPLRTMIYDSLGYLKEFEGVRKGSRLLCVKHGKSIMMKQDRMGLSLVKNRDLRRQQ</sequence>
<dbReference type="Proteomes" id="UP000285844">
    <property type="component" value="Unassembled WGS sequence"/>
</dbReference>
<evidence type="ECO:0000313" key="2">
    <source>
        <dbReference type="Proteomes" id="UP000285844"/>
    </source>
</evidence>
<dbReference type="AlphaFoldDB" id="A0A415PAU9"/>
<evidence type="ECO:0000313" key="1">
    <source>
        <dbReference type="EMBL" id="RHC11965.1"/>
    </source>
</evidence>
<proteinExistence type="predicted"/>
<gene>
    <name evidence="1" type="ORF">DW858_11270</name>
</gene>
<reference evidence="1 2" key="1">
    <citation type="submission" date="2018-08" db="EMBL/GenBank/DDBJ databases">
        <title>A genome reference for cultivated species of the human gut microbiota.</title>
        <authorList>
            <person name="Zou Y."/>
            <person name="Xue W."/>
            <person name="Luo G."/>
        </authorList>
    </citation>
    <scope>NUCLEOTIDE SEQUENCE [LARGE SCALE GENOMIC DNA]</scope>
    <source>
        <strain evidence="1 2">AM37-3BH</strain>
    </source>
</reference>
<organism evidence="1 2">
    <name type="scientific">Lachnospira eligens</name>
    <dbReference type="NCBI Taxonomy" id="39485"/>
    <lineage>
        <taxon>Bacteria</taxon>
        <taxon>Bacillati</taxon>
        <taxon>Bacillota</taxon>
        <taxon>Clostridia</taxon>
        <taxon>Lachnospirales</taxon>
        <taxon>Lachnospiraceae</taxon>
        <taxon>Lachnospira</taxon>
    </lineage>
</organism>
<dbReference type="EMBL" id="QSHM01000015">
    <property type="protein sequence ID" value="RHC11965.1"/>
    <property type="molecule type" value="Genomic_DNA"/>
</dbReference>
<protein>
    <submittedName>
        <fullName evidence="1">Uncharacterized protein</fullName>
    </submittedName>
</protein>
<name>A0A415PAU9_9FIRM</name>
<dbReference type="RefSeq" id="WP_118009834.1">
    <property type="nucleotide sequence ID" value="NZ_QRPM01000015.1"/>
</dbReference>